<dbReference type="PANTHER" id="PTHR32196:SF72">
    <property type="entry name" value="RIBOSE IMPORT PERMEASE PROTEIN RBSC"/>
    <property type="match status" value="1"/>
</dbReference>
<protein>
    <recommendedName>
        <fullName evidence="9">ABC transporter permease</fullName>
    </recommendedName>
</protein>
<evidence type="ECO:0008006" key="9">
    <source>
        <dbReference type="Google" id="ProtNLM"/>
    </source>
</evidence>
<dbReference type="KEGG" id="ifn:GM661_16150"/>
<dbReference type="AlphaFoldDB" id="A0A8A7KKJ9"/>
<dbReference type="RefSeq" id="WP_230867728.1">
    <property type="nucleotide sequence ID" value="NZ_CP046640.1"/>
</dbReference>
<feature type="transmembrane region" description="Helical" evidence="6">
    <location>
        <begin position="146"/>
        <end position="168"/>
    </location>
</feature>
<evidence type="ECO:0000313" key="7">
    <source>
        <dbReference type="EMBL" id="QTL99377.1"/>
    </source>
</evidence>
<keyword evidence="5 6" id="KW-0472">Membrane</keyword>
<accession>A0A8A7KKJ9</accession>
<comment type="subcellular location">
    <subcellularLocation>
        <location evidence="1">Cell membrane</location>
        <topology evidence="1">Multi-pass membrane protein</topology>
    </subcellularLocation>
</comment>
<reference evidence="7" key="1">
    <citation type="submission" date="2019-12" db="EMBL/GenBank/DDBJ databases">
        <authorList>
            <person name="zhang j."/>
            <person name="sun C.M."/>
        </authorList>
    </citation>
    <scope>NUCLEOTIDE SEQUENCE</scope>
    <source>
        <strain evidence="7">NS-1</strain>
    </source>
</reference>
<gene>
    <name evidence="7" type="ORF">GM661_16150</name>
</gene>
<evidence type="ECO:0000256" key="5">
    <source>
        <dbReference type="ARBA" id="ARBA00023136"/>
    </source>
</evidence>
<dbReference type="CDD" id="cd06579">
    <property type="entry name" value="TM_PBP1_transp_AraH_like"/>
    <property type="match status" value="1"/>
</dbReference>
<keyword evidence="4 6" id="KW-1133">Transmembrane helix</keyword>
<evidence type="ECO:0000256" key="3">
    <source>
        <dbReference type="ARBA" id="ARBA00022692"/>
    </source>
</evidence>
<feature type="transmembrane region" description="Helical" evidence="6">
    <location>
        <begin position="199"/>
        <end position="218"/>
    </location>
</feature>
<dbReference type="PANTHER" id="PTHR32196">
    <property type="entry name" value="ABC TRANSPORTER PERMEASE PROTEIN YPHD-RELATED-RELATED"/>
    <property type="match status" value="1"/>
</dbReference>
<feature type="transmembrane region" description="Helical" evidence="6">
    <location>
        <begin position="279"/>
        <end position="298"/>
    </location>
</feature>
<feature type="transmembrane region" description="Helical" evidence="6">
    <location>
        <begin position="254"/>
        <end position="273"/>
    </location>
</feature>
<feature type="transmembrane region" description="Helical" evidence="6">
    <location>
        <begin position="119"/>
        <end position="140"/>
    </location>
</feature>
<evidence type="ECO:0000256" key="1">
    <source>
        <dbReference type="ARBA" id="ARBA00004651"/>
    </source>
</evidence>
<evidence type="ECO:0000256" key="4">
    <source>
        <dbReference type="ARBA" id="ARBA00022989"/>
    </source>
</evidence>
<organism evidence="7 8">
    <name type="scientific">Iocasia fonsfrigidae</name>
    <dbReference type="NCBI Taxonomy" id="2682810"/>
    <lineage>
        <taxon>Bacteria</taxon>
        <taxon>Bacillati</taxon>
        <taxon>Bacillota</taxon>
        <taxon>Clostridia</taxon>
        <taxon>Halanaerobiales</taxon>
        <taxon>Halanaerobiaceae</taxon>
        <taxon>Iocasia</taxon>
    </lineage>
</organism>
<evidence type="ECO:0000256" key="2">
    <source>
        <dbReference type="ARBA" id="ARBA00022475"/>
    </source>
</evidence>
<feature type="transmembrane region" description="Helical" evidence="6">
    <location>
        <begin position="230"/>
        <end position="247"/>
    </location>
</feature>
<name>A0A8A7KKJ9_9FIRM</name>
<keyword evidence="3 6" id="KW-0812">Transmembrane</keyword>
<dbReference type="Proteomes" id="UP000665020">
    <property type="component" value="Chromosome"/>
</dbReference>
<feature type="transmembrane region" description="Helical" evidence="6">
    <location>
        <begin position="36"/>
        <end position="56"/>
    </location>
</feature>
<evidence type="ECO:0000256" key="6">
    <source>
        <dbReference type="SAM" id="Phobius"/>
    </source>
</evidence>
<keyword evidence="8" id="KW-1185">Reference proteome</keyword>
<dbReference type="InterPro" id="IPR001851">
    <property type="entry name" value="ABC_transp_permease"/>
</dbReference>
<dbReference type="EMBL" id="CP046640">
    <property type="protein sequence ID" value="QTL99377.1"/>
    <property type="molecule type" value="Genomic_DNA"/>
</dbReference>
<keyword evidence="2" id="KW-1003">Cell membrane</keyword>
<feature type="transmembrane region" description="Helical" evidence="6">
    <location>
        <begin position="12"/>
        <end position="30"/>
    </location>
</feature>
<dbReference type="GO" id="GO:0022857">
    <property type="term" value="F:transmembrane transporter activity"/>
    <property type="evidence" value="ECO:0007669"/>
    <property type="project" value="InterPro"/>
</dbReference>
<proteinExistence type="predicted"/>
<dbReference type="GO" id="GO:0005886">
    <property type="term" value="C:plasma membrane"/>
    <property type="evidence" value="ECO:0007669"/>
    <property type="project" value="UniProtKB-SubCell"/>
</dbReference>
<feature type="transmembrane region" description="Helical" evidence="6">
    <location>
        <begin position="86"/>
        <end position="107"/>
    </location>
</feature>
<sequence length="309" mass="32928">MKKKFEQIVPFIGLLLLLILFSLIIGGKFWKTNNLLAIFNQTVLIMIGGLGMIFVVAQGSVDISQGSTLALVATLTGIVVNNYGLLAIIPTVLLVGGLVGLINGVVVSKFKVSSLTCTLGLLIAIRALVAVLCQGTVIYIPFELFAFSNFNILFPTFIGLIISIAYFFEYTKMGYYSKIIGANEVKAQYSGVPVGKMKILAFIMSGIMSGVAGVFTLSRIGGVDPGMGNFFELQVLLALFAGGIPVTGGTSSKIYKLFIGSLIVGILENGLTLANVSGVLAEGIKGIVLIMVVFITMYHTNSQMREKTI</sequence>
<dbReference type="Pfam" id="PF02653">
    <property type="entry name" value="BPD_transp_2"/>
    <property type="match status" value="1"/>
</dbReference>
<evidence type="ECO:0000313" key="8">
    <source>
        <dbReference type="Proteomes" id="UP000665020"/>
    </source>
</evidence>